<evidence type="ECO:0000313" key="1">
    <source>
        <dbReference type="EMBL" id="AMQ18693.1"/>
    </source>
</evidence>
<dbReference type="GeneID" id="27140016"/>
<organism evidence="1 2">
    <name type="scientific">Thermococcus peptonophilus</name>
    <dbReference type="NCBI Taxonomy" id="53952"/>
    <lineage>
        <taxon>Archaea</taxon>
        <taxon>Methanobacteriati</taxon>
        <taxon>Methanobacteriota</taxon>
        <taxon>Thermococci</taxon>
        <taxon>Thermococcales</taxon>
        <taxon>Thermococcaceae</taxon>
        <taxon>Thermococcus</taxon>
    </lineage>
</organism>
<dbReference type="OrthoDB" id="374309at2157"/>
<dbReference type="RefSeq" id="WP_062389060.1">
    <property type="nucleotide sequence ID" value="NZ_CP014750.1"/>
</dbReference>
<reference evidence="2" key="1">
    <citation type="submission" date="2016-03" db="EMBL/GenBank/DDBJ databases">
        <authorList>
            <person name="Oger P.M."/>
        </authorList>
    </citation>
    <scope>NUCLEOTIDE SEQUENCE [LARGE SCALE GENOMIC DNA]</scope>
    <source>
        <strain evidence="2">OG-1</strain>
    </source>
</reference>
<dbReference type="EMBL" id="CP014750">
    <property type="protein sequence ID" value="AMQ18693.1"/>
    <property type="molecule type" value="Genomic_DNA"/>
</dbReference>
<protein>
    <submittedName>
        <fullName evidence="1">Uncharacterized protein</fullName>
    </submittedName>
</protein>
<evidence type="ECO:0000313" key="2">
    <source>
        <dbReference type="Proteomes" id="UP000073604"/>
    </source>
</evidence>
<dbReference type="Proteomes" id="UP000073604">
    <property type="component" value="Chromosome"/>
</dbReference>
<keyword evidence="2" id="KW-1185">Reference proteome</keyword>
<proteinExistence type="predicted"/>
<name>A0A142CV91_9EURY</name>
<dbReference type="KEGG" id="tpep:A0127_05675"/>
<dbReference type="AlphaFoldDB" id="A0A142CV91"/>
<accession>A0A142CV91</accession>
<sequence>MAKERINPRILVTPKANKVIRYLTVLEDAPQWKQYLRQNGGVCSKCSAPCTESELCIAALSGILQVHKGTVSREIRQVAEYLNDEFEDVESIYKDEDFVEPIVIRRIQEDNGRVRRALVRSNYPIDMVALYLMDVERKRLKEKHRLE</sequence>
<gene>
    <name evidence="1" type="ORF">A0127_05675</name>
</gene>